<dbReference type="EMBL" id="CAVMJV010000003">
    <property type="protein sequence ID" value="CAK5017866.1"/>
    <property type="molecule type" value="Genomic_DNA"/>
</dbReference>
<name>A0ACB0XUB2_MELEN</name>
<dbReference type="Proteomes" id="UP001497535">
    <property type="component" value="Unassembled WGS sequence"/>
</dbReference>
<protein>
    <submittedName>
        <fullName evidence="1">Uncharacterized protein</fullName>
    </submittedName>
</protein>
<sequence>MEFINVFIFLIFNSILWSLINSVKNNNNQNEVAIVSETSKGLNKILYDGAESLGAPQIQKYKETSKPSSSTKDDEDEKLKMKQYNKKRYQKKREYHREYARNWYKMNLERSQIYRKNNKEKKKEYDRKYLQDNKEKMREYQRKYYLNKKNEKELIKNNRLKLINVQSVSEGCSFDIQQTEDCSHKVKLPIVYEEDFQTEERNIPRGWEEGNNTDKVENFVDDLNQIEVEEPNKLGENNINQINLNEYPFDLNEKPEEAEEDI</sequence>
<accession>A0ACB0XUB2</accession>
<evidence type="ECO:0000313" key="2">
    <source>
        <dbReference type="Proteomes" id="UP001497535"/>
    </source>
</evidence>
<reference evidence="1" key="1">
    <citation type="submission" date="2023-11" db="EMBL/GenBank/DDBJ databases">
        <authorList>
            <person name="Poullet M."/>
        </authorList>
    </citation>
    <scope>NUCLEOTIDE SEQUENCE</scope>
    <source>
        <strain evidence="1">E1834</strain>
    </source>
</reference>
<proteinExistence type="predicted"/>
<gene>
    <name evidence="1" type="ORF">MENTE1834_LOCUS3648</name>
</gene>
<organism evidence="1 2">
    <name type="scientific">Meloidogyne enterolobii</name>
    <name type="common">Root-knot nematode worm</name>
    <name type="synonym">Meloidogyne mayaguensis</name>
    <dbReference type="NCBI Taxonomy" id="390850"/>
    <lineage>
        <taxon>Eukaryota</taxon>
        <taxon>Metazoa</taxon>
        <taxon>Ecdysozoa</taxon>
        <taxon>Nematoda</taxon>
        <taxon>Chromadorea</taxon>
        <taxon>Rhabditida</taxon>
        <taxon>Tylenchina</taxon>
        <taxon>Tylenchomorpha</taxon>
        <taxon>Tylenchoidea</taxon>
        <taxon>Meloidogynidae</taxon>
        <taxon>Meloidogyninae</taxon>
        <taxon>Meloidogyne</taxon>
    </lineage>
</organism>
<evidence type="ECO:0000313" key="1">
    <source>
        <dbReference type="EMBL" id="CAK5017866.1"/>
    </source>
</evidence>
<comment type="caution">
    <text evidence="1">The sequence shown here is derived from an EMBL/GenBank/DDBJ whole genome shotgun (WGS) entry which is preliminary data.</text>
</comment>
<keyword evidence="2" id="KW-1185">Reference proteome</keyword>